<dbReference type="PANTHER" id="PTHR14932:SF1">
    <property type="entry name" value="RAB-LIKE PROTEIN 6"/>
    <property type="match status" value="1"/>
</dbReference>
<sequence>FSFLQRETLLRQLETNQLDIDATLEELSVQQETEDQNYELFLEMMEARSRGHASPLATNGQSPSSGSQSPIVPPSSTSTGSSSPGTPQPPQPLSTSSTISPEPPPSFSPVPAPEAQQPHAPPPAAASPAPPAAAPPPKRSIISRLFGTSPASDPSPQPDPAAATPPAHPAAPAKVQSVEDFVPDDSLDHSFLEDPAPQKDRGKLQPKHRVDSESDGEAPGGNPMVAGFQDDLDLDDKIPSRPMPAAERVPSKNITLSSEEEEEVKDSKAVLVPDKDIDTQQGKKRSSRNSLKPQSEAILTKATDPKPPDSLPPRSGAERNGSSKVSTGLPAAAAATSDAVQAPKTTSQSKGHVLKQKVVKEEKPEESDSDQEGPIATQMLSFVMDDPDFESEDSDSQKKKMDEFPVREDLSEISDDDTSLAKPPQPVKSTVHSFKPKNDSDLFGLGLEDTGPKESSEEDKQPSKEKKKKKKKSKEEEEKSVKKKSKHKKSKEKEESKEEKKKKKKKCKEKNSEIDELEAFLGGGGASTSKLHGGGDYEEL</sequence>
<feature type="non-terminal residue" evidence="2">
    <location>
        <position position="1"/>
    </location>
</feature>
<feature type="compositionally biased region" description="Basic residues" evidence="1">
    <location>
        <begin position="481"/>
        <end position="490"/>
    </location>
</feature>
<feature type="region of interest" description="Disordered" evidence="1">
    <location>
        <begin position="49"/>
        <end position="540"/>
    </location>
</feature>
<dbReference type="GO" id="GO:0005525">
    <property type="term" value="F:GTP binding"/>
    <property type="evidence" value="ECO:0007669"/>
    <property type="project" value="InterPro"/>
</dbReference>
<reference evidence="2 3" key="1">
    <citation type="submission" date="2019-09" db="EMBL/GenBank/DDBJ databases">
        <title>Bird 10,000 Genomes (B10K) Project - Family phase.</title>
        <authorList>
            <person name="Zhang G."/>
        </authorList>
    </citation>
    <scope>NUCLEOTIDE SEQUENCE [LARGE SCALE GENOMIC DNA]</scope>
    <source>
        <strain evidence="2">B10K-DU-001-21</strain>
        <tissue evidence="2">Muscle</tissue>
    </source>
</reference>
<evidence type="ECO:0000256" key="1">
    <source>
        <dbReference type="SAM" id="MobiDB-lite"/>
    </source>
</evidence>
<feature type="compositionally biased region" description="Pro residues" evidence="1">
    <location>
        <begin position="101"/>
        <end position="112"/>
    </location>
</feature>
<dbReference type="EMBL" id="VWZK01012588">
    <property type="protein sequence ID" value="NXG75156.1"/>
    <property type="molecule type" value="Genomic_DNA"/>
</dbReference>
<proteinExistence type="predicted"/>
<feature type="compositionally biased region" description="Low complexity" evidence="1">
    <location>
        <begin position="331"/>
        <end position="342"/>
    </location>
</feature>
<accession>A0A7K9EEI2</accession>
<feature type="compositionally biased region" description="Low complexity" evidence="1">
    <location>
        <begin position="160"/>
        <end position="173"/>
    </location>
</feature>
<feature type="compositionally biased region" description="Basic and acidic residues" evidence="1">
    <location>
        <begin position="395"/>
        <end position="410"/>
    </location>
</feature>
<dbReference type="PRINTS" id="PR01217">
    <property type="entry name" value="PRICHEXTENSN"/>
</dbReference>
<organism evidence="2 3">
    <name type="scientific">Baryphthengus martii</name>
    <name type="common">Rufous motmot</name>
    <dbReference type="NCBI Taxonomy" id="176943"/>
    <lineage>
        <taxon>Eukaryota</taxon>
        <taxon>Metazoa</taxon>
        <taxon>Chordata</taxon>
        <taxon>Craniata</taxon>
        <taxon>Vertebrata</taxon>
        <taxon>Euteleostomi</taxon>
        <taxon>Archelosauria</taxon>
        <taxon>Archosauria</taxon>
        <taxon>Dinosauria</taxon>
        <taxon>Saurischia</taxon>
        <taxon>Theropoda</taxon>
        <taxon>Coelurosauria</taxon>
        <taxon>Aves</taxon>
        <taxon>Neognathae</taxon>
        <taxon>Neoaves</taxon>
        <taxon>Telluraves</taxon>
        <taxon>Coraciimorphae</taxon>
        <taxon>Coraciiformes</taxon>
        <taxon>Momotidae</taxon>
        <taxon>Baryphthengus</taxon>
    </lineage>
</organism>
<gene>
    <name evidence="2" type="primary">Rabl6</name>
    <name evidence="2" type="ORF">BARMAR_R11034</name>
</gene>
<name>A0A7K9EEI2_BARMA</name>
<protein>
    <submittedName>
        <fullName evidence="2">RABL6 protein</fullName>
    </submittedName>
</protein>
<dbReference type="GO" id="GO:0005634">
    <property type="term" value="C:nucleus"/>
    <property type="evidence" value="ECO:0007669"/>
    <property type="project" value="TreeGrafter"/>
</dbReference>
<dbReference type="GO" id="GO:0005829">
    <property type="term" value="C:cytosol"/>
    <property type="evidence" value="ECO:0007669"/>
    <property type="project" value="TreeGrafter"/>
</dbReference>
<keyword evidence="3" id="KW-1185">Reference proteome</keyword>
<dbReference type="PANTHER" id="PTHR14932">
    <property type="entry name" value="RAS GTPASE-RELATED"/>
    <property type="match status" value="1"/>
</dbReference>
<feature type="compositionally biased region" description="Basic and acidic residues" evidence="1">
    <location>
        <begin position="186"/>
        <end position="212"/>
    </location>
</feature>
<dbReference type="Proteomes" id="UP000578343">
    <property type="component" value="Unassembled WGS sequence"/>
</dbReference>
<dbReference type="OrthoDB" id="207081at2759"/>
<evidence type="ECO:0000313" key="3">
    <source>
        <dbReference type="Proteomes" id="UP000578343"/>
    </source>
</evidence>
<feature type="non-terminal residue" evidence="2">
    <location>
        <position position="540"/>
    </location>
</feature>
<feature type="compositionally biased region" description="Acidic residues" evidence="1">
    <location>
        <begin position="385"/>
        <end position="394"/>
    </location>
</feature>
<evidence type="ECO:0000313" key="2">
    <source>
        <dbReference type="EMBL" id="NXG75156.1"/>
    </source>
</evidence>
<feature type="compositionally biased region" description="Basic and acidic residues" evidence="1">
    <location>
        <begin position="450"/>
        <end position="464"/>
    </location>
</feature>
<comment type="caution">
    <text evidence="2">The sequence shown here is derived from an EMBL/GenBank/DDBJ whole genome shotgun (WGS) entry which is preliminary data.</text>
</comment>
<feature type="compositionally biased region" description="Low complexity" evidence="1">
    <location>
        <begin position="62"/>
        <end position="85"/>
    </location>
</feature>
<dbReference type="InterPro" id="IPR040385">
    <property type="entry name" value="RABL6"/>
</dbReference>
<feature type="compositionally biased region" description="Pro residues" evidence="1">
    <location>
        <begin position="119"/>
        <end position="138"/>
    </location>
</feature>
<dbReference type="AlphaFoldDB" id="A0A7K9EEI2"/>
<feature type="compositionally biased region" description="Basic and acidic residues" evidence="1">
    <location>
        <begin position="265"/>
        <end position="278"/>
    </location>
</feature>